<feature type="compositionally biased region" description="Basic residues" evidence="1">
    <location>
        <begin position="44"/>
        <end position="54"/>
    </location>
</feature>
<dbReference type="AlphaFoldDB" id="A0A9Q3EJF8"/>
<keyword evidence="3" id="KW-1185">Reference proteome</keyword>
<feature type="region of interest" description="Disordered" evidence="1">
    <location>
        <begin position="1"/>
        <end position="70"/>
    </location>
</feature>
<name>A0A9Q3EJF8_9BASI</name>
<sequence length="117" mass="13293">MDITLELDTMYPQRNKGNCCNQENKPVVTTSNSVRPPQDSSSKMPHHKKNKRKNFQPSNDKPHASLFNKHKNFIYDEKERRLKGGLHTCCGGNYQLKNSSRGLKIGLGHQEASLASR</sequence>
<evidence type="ECO:0000256" key="1">
    <source>
        <dbReference type="SAM" id="MobiDB-lite"/>
    </source>
</evidence>
<evidence type="ECO:0000313" key="2">
    <source>
        <dbReference type="EMBL" id="MBW0522558.1"/>
    </source>
</evidence>
<organism evidence="2 3">
    <name type="scientific">Austropuccinia psidii MF-1</name>
    <dbReference type="NCBI Taxonomy" id="1389203"/>
    <lineage>
        <taxon>Eukaryota</taxon>
        <taxon>Fungi</taxon>
        <taxon>Dikarya</taxon>
        <taxon>Basidiomycota</taxon>
        <taxon>Pucciniomycotina</taxon>
        <taxon>Pucciniomycetes</taxon>
        <taxon>Pucciniales</taxon>
        <taxon>Sphaerophragmiaceae</taxon>
        <taxon>Austropuccinia</taxon>
    </lineage>
</organism>
<dbReference type="EMBL" id="AVOT02029642">
    <property type="protein sequence ID" value="MBW0522558.1"/>
    <property type="molecule type" value="Genomic_DNA"/>
</dbReference>
<feature type="compositionally biased region" description="Polar residues" evidence="1">
    <location>
        <begin position="15"/>
        <end position="43"/>
    </location>
</feature>
<dbReference type="Proteomes" id="UP000765509">
    <property type="component" value="Unassembled WGS sequence"/>
</dbReference>
<reference evidence="2" key="1">
    <citation type="submission" date="2021-03" db="EMBL/GenBank/DDBJ databases">
        <title>Draft genome sequence of rust myrtle Austropuccinia psidii MF-1, a brazilian biotype.</title>
        <authorList>
            <person name="Quecine M.C."/>
            <person name="Pachon D.M.R."/>
            <person name="Bonatelli M.L."/>
            <person name="Correr F.H."/>
            <person name="Franceschini L.M."/>
            <person name="Leite T.F."/>
            <person name="Margarido G.R.A."/>
            <person name="Almeida C.A."/>
            <person name="Ferrarezi J.A."/>
            <person name="Labate C.A."/>
        </authorList>
    </citation>
    <scope>NUCLEOTIDE SEQUENCE</scope>
    <source>
        <strain evidence="2">MF-1</strain>
    </source>
</reference>
<gene>
    <name evidence="2" type="ORF">O181_062273</name>
</gene>
<comment type="caution">
    <text evidence="2">The sequence shown here is derived from an EMBL/GenBank/DDBJ whole genome shotgun (WGS) entry which is preliminary data.</text>
</comment>
<dbReference type="OrthoDB" id="8942758at2759"/>
<proteinExistence type="predicted"/>
<evidence type="ECO:0000313" key="3">
    <source>
        <dbReference type="Proteomes" id="UP000765509"/>
    </source>
</evidence>
<protein>
    <submittedName>
        <fullName evidence="2">Uncharacterized protein</fullName>
    </submittedName>
</protein>
<accession>A0A9Q3EJF8</accession>